<feature type="domain" description="Integrase catalytic" evidence="1">
    <location>
        <begin position="122"/>
        <end position="283"/>
    </location>
</feature>
<dbReference type="PANTHER" id="PTHR46889:SF4">
    <property type="entry name" value="TRANSPOSASE INSO FOR INSERTION SEQUENCE ELEMENT IS911B-RELATED"/>
    <property type="match status" value="1"/>
</dbReference>
<dbReference type="PROSITE" id="PS50994">
    <property type="entry name" value="INTEGRASE"/>
    <property type="match status" value="1"/>
</dbReference>
<evidence type="ECO:0000259" key="1">
    <source>
        <dbReference type="PROSITE" id="PS50994"/>
    </source>
</evidence>
<sequence>MKFRFIHAQKASTSVAFMCHQLGVSRSGYYAWAKRPESQRQKSDRELAVEVTAIHQESRGTYGSPRVHAELRARGRRVSEKRVARLMRREGLAARRRRRFVRTTDSKHAHPVAPNVVARDFLPPAPNRTWAGDITYVWTAEGWLYLAVVLDLFSRRVVGWSMSESIDRYLVLAALDMALAGREAPALHHSDRGSQYASDDYRERLATSGITCSMSRKGNCWDNAVVESFFSSLKMELVHPRSFRTREEARLALFEYIEVFYNRRRRHSSLGYVSPAEYARTAAVQRQAA</sequence>
<dbReference type="InterPro" id="IPR001584">
    <property type="entry name" value="Integrase_cat-core"/>
</dbReference>
<dbReference type="SUPFAM" id="SSF53098">
    <property type="entry name" value="Ribonuclease H-like"/>
    <property type="match status" value="1"/>
</dbReference>
<organism evidence="2 3">
    <name type="scientific">Corallococcus coralloides (strain ATCC 25202 / DSM 2259 / NBRC 100086 / M2)</name>
    <name type="common">Myxococcus coralloides</name>
    <dbReference type="NCBI Taxonomy" id="1144275"/>
    <lineage>
        <taxon>Bacteria</taxon>
        <taxon>Pseudomonadati</taxon>
        <taxon>Myxococcota</taxon>
        <taxon>Myxococcia</taxon>
        <taxon>Myxococcales</taxon>
        <taxon>Cystobacterineae</taxon>
        <taxon>Myxococcaceae</taxon>
        <taxon>Corallococcus</taxon>
    </lineage>
</organism>
<gene>
    <name evidence="2" type="primary">insF1</name>
    <name evidence="2" type="ordered locus">COCOR_01921</name>
</gene>
<evidence type="ECO:0000313" key="3">
    <source>
        <dbReference type="Proteomes" id="UP000007587"/>
    </source>
</evidence>
<dbReference type="STRING" id="1144275.COCOR_01921"/>
<dbReference type="AlphaFoldDB" id="H8MG80"/>
<dbReference type="PANTHER" id="PTHR46889">
    <property type="entry name" value="TRANSPOSASE INSF FOR INSERTION SEQUENCE IS3B-RELATED"/>
    <property type="match status" value="1"/>
</dbReference>
<protein>
    <submittedName>
        <fullName evidence="2">IS5 family transposase orfB</fullName>
    </submittedName>
</protein>
<dbReference type="InterPro" id="IPR025948">
    <property type="entry name" value="HTH-like_dom"/>
</dbReference>
<dbReference type="InterPro" id="IPR012337">
    <property type="entry name" value="RNaseH-like_sf"/>
</dbReference>
<dbReference type="InParanoid" id="H8MG80"/>
<reference evidence="3" key="2">
    <citation type="submission" date="2012-03" db="EMBL/GenBank/DDBJ databases">
        <title>Genome sequence of the fruiting myxobacterium Corallococcus coralloides DSM 2259.</title>
        <authorList>
            <person name="Huntley S."/>
            <person name="Zhang Y."/>
            <person name="Treuner-Lange A."/>
            <person name="Sensen C.W."/>
            <person name="Sogaard-Andersen L."/>
        </authorList>
    </citation>
    <scope>NUCLEOTIDE SEQUENCE [LARGE SCALE GENOMIC DNA]</scope>
    <source>
        <strain evidence="3">ATCC 25202 / DSM 2259 / NBRC 100086 / M2</strain>
    </source>
</reference>
<dbReference type="eggNOG" id="COG2801">
    <property type="taxonomic scope" value="Bacteria"/>
</dbReference>
<name>H8MG80_CORCM</name>
<dbReference type="InterPro" id="IPR048020">
    <property type="entry name" value="Transpos_IS3"/>
</dbReference>
<dbReference type="Proteomes" id="UP000007587">
    <property type="component" value="Chromosome"/>
</dbReference>
<dbReference type="Pfam" id="PF00665">
    <property type="entry name" value="rve"/>
    <property type="match status" value="1"/>
</dbReference>
<accession>H8MG80</accession>
<dbReference type="InterPro" id="IPR036397">
    <property type="entry name" value="RNaseH_sf"/>
</dbReference>
<keyword evidence="3" id="KW-1185">Reference proteome</keyword>
<dbReference type="HOGENOM" id="CLU_027402_4_2_7"/>
<dbReference type="Gene3D" id="3.30.420.10">
    <property type="entry name" value="Ribonuclease H-like superfamily/Ribonuclease H"/>
    <property type="match status" value="1"/>
</dbReference>
<dbReference type="GO" id="GO:0015074">
    <property type="term" value="P:DNA integration"/>
    <property type="evidence" value="ECO:0007669"/>
    <property type="project" value="InterPro"/>
</dbReference>
<dbReference type="Pfam" id="PF13333">
    <property type="entry name" value="rve_2"/>
    <property type="match status" value="1"/>
</dbReference>
<dbReference type="NCBIfam" id="NF033516">
    <property type="entry name" value="transpos_IS3"/>
    <property type="match status" value="1"/>
</dbReference>
<evidence type="ECO:0000313" key="2">
    <source>
        <dbReference type="EMBL" id="AFE09134.1"/>
    </source>
</evidence>
<dbReference type="EMBL" id="CP003389">
    <property type="protein sequence ID" value="AFE09134.1"/>
    <property type="molecule type" value="Genomic_DNA"/>
</dbReference>
<dbReference type="KEGG" id="ccx:COCOR_01921"/>
<reference evidence="2 3" key="1">
    <citation type="journal article" date="2012" name="J. Bacteriol.">
        <title>Complete Genome Sequence of the Fruiting Myxobacterium Corallococcus coralloides DSM 2259.</title>
        <authorList>
            <person name="Huntley S."/>
            <person name="Zhang Y."/>
            <person name="Treuner-Lange A."/>
            <person name="Kneip S."/>
            <person name="Sensen C.W."/>
            <person name="Sogaard-Andersen L."/>
        </authorList>
    </citation>
    <scope>NUCLEOTIDE SEQUENCE [LARGE SCALE GENOMIC DNA]</scope>
    <source>
        <strain evidence="3">ATCC 25202 / DSM 2259 / NBRC 100086 / M2</strain>
    </source>
</reference>
<dbReference type="Pfam" id="PF13276">
    <property type="entry name" value="HTH_21"/>
    <property type="match status" value="1"/>
</dbReference>
<dbReference type="InterPro" id="IPR050900">
    <property type="entry name" value="Transposase_IS3/IS150/IS904"/>
</dbReference>
<proteinExistence type="predicted"/>
<dbReference type="GO" id="GO:0003676">
    <property type="term" value="F:nucleic acid binding"/>
    <property type="evidence" value="ECO:0007669"/>
    <property type="project" value="InterPro"/>
</dbReference>